<proteinExistence type="predicted"/>
<evidence type="ECO:0000313" key="1">
    <source>
        <dbReference type="EMBL" id="APU01658.1"/>
    </source>
</evidence>
<evidence type="ECO:0000313" key="2">
    <source>
        <dbReference type="Proteomes" id="UP000225215"/>
    </source>
</evidence>
<dbReference type="Proteomes" id="UP000225215">
    <property type="component" value="Segment"/>
</dbReference>
<protein>
    <submittedName>
        <fullName evidence="1">Uncharacterized protein</fullName>
    </submittedName>
</protein>
<name>A0A219YCC9_9CAUD</name>
<sequence length="106" mass="11940">MSSMEFVKGEIISLGVSVETFMKIEDSYDALEEFLDKYHKSKEYILVGGIVHKVIEYTKLDPCGYVEVTKTKDGTIKFISLWYNGGGDLDECLSEAIKDEARKANS</sequence>
<dbReference type="EMBL" id="KY290955">
    <property type="protein sequence ID" value="APU01658.1"/>
    <property type="molecule type" value="Genomic_DNA"/>
</dbReference>
<accession>A0A219YCC9</accession>
<reference evidence="1 2" key="1">
    <citation type="journal article" date="2017" name="Sci. Rep.">
        <title>Characterization and diversity of phages infecting Aeromonas salmonicida subsp. salmonicida.</title>
        <authorList>
            <person name="Vincent A.T."/>
            <person name="Paquet V.E."/>
            <person name="Bernatchez A."/>
            <person name="Tremblay D.M."/>
            <person name="Moineau S."/>
            <person name="Charette S.J."/>
        </authorList>
    </citation>
    <scope>NUCLEOTIDE SEQUENCE [LARGE SCALE GENOMIC DNA]</scope>
</reference>
<organism evidence="1 2">
    <name type="scientific">Aeromonas phage 65.2</name>
    <dbReference type="NCBI Taxonomy" id="1932896"/>
    <lineage>
        <taxon>Viruses</taxon>
        <taxon>Duplodnaviria</taxon>
        <taxon>Heunggongvirae</taxon>
        <taxon>Uroviricota</taxon>
        <taxon>Caudoviricetes</taxon>
        <taxon>Pantevenvirales</taxon>
        <taxon>Straboviridae</taxon>
        <taxon>Emmerichvirinae</taxon>
        <taxon>Ishigurovirus</taxon>
        <taxon>Ishigurovirus osborne</taxon>
    </lineage>
</organism>